<evidence type="ECO:0000313" key="1">
    <source>
        <dbReference type="EMBL" id="MDS1272655.1"/>
    </source>
</evidence>
<gene>
    <name evidence="1" type="ORF">RIF23_20420</name>
</gene>
<proteinExistence type="predicted"/>
<dbReference type="Proteomes" id="UP001250214">
    <property type="component" value="Unassembled WGS sequence"/>
</dbReference>
<organism evidence="1 2">
    <name type="scientific">Lipingzhangella rawalii</name>
    <dbReference type="NCBI Taxonomy" id="2055835"/>
    <lineage>
        <taxon>Bacteria</taxon>
        <taxon>Bacillati</taxon>
        <taxon>Actinomycetota</taxon>
        <taxon>Actinomycetes</taxon>
        <taxon>Streptosporangiales</taxon>
        <taxon>Nocardiopsidaceae</taxon>
        <taxon>Lipingzhangella</taxon>
    </lineage>
</organism>
<sequence length="65" mass="7351">MTVYSAGVSAPGARGRKPLGTMSRPELVAVLDQVRELEDGPLELALRRELVRLDREQWMFEEHTS</sequence>
<protein>
    <submittedName>
        <fullName evidence="1">Uncharacterized protein</fullName>
    </submittedName>
</protein>
<evidence type="ECO:0000313" key="2">
    <source>
        <dbReference type="Proteomes" id="UP001250214"/>
    </source>
</evidence>
<dbReference type="EMBL" id="JAVLVT010000021">
    <property type="protein sequence ID" value="MDS1272655.1"/>
    <property type="molecule type" value="Genomic_DNA"/>
</dbReference>
<reference evidence="2" key="1">
    <citation type="submission" date="2023-07" db="EMBL/GenBank/DDBJ databases">
        <title>Novel species in the genus Lipingzhangella isolated from Sambhar Salt Lake.</title>
        <authorList>
            <person name="Jiya N."/>
            <person name="Kajale S."/>
            <person name="Sharma A."/>
        </authorList>
    </citation>
    <scope>NUCLEOTIDE SEQUENCE [LARGE SCALE GENOMIC DNA]</scope>
    <source>
        <strain evidence="2">LS1_29</strain>
    </source>
</reference>
<comment type="caution">
    <text evidence="1">The sequence shown here is derived from an EMBL/GenBank/DDBJ whole genome shotgun (WGS) entry which is preliminary data.</text>
</comment>
<accession>A0ABU2HCU1</accession>
<keyword evidence="2" id="KW-1185">Reference proteome</keyword>
<dbReference type="RefSeq" id="WP_310914251.1">
    <property type="nucleotide sequence ID" value="NZ_JAVLVT010000021.1"/>
</dbReference>
<name>A0ABU2HCU1_9ACTN</name>